<protein>
    <submittedName>
        <fullName evidence="2">Uncharacterized protein</fullName>
    </submittedName>
</protein>
<name>A0A1B9GRX3_9TREE</name>
<evidence type="ECO:0000313" key="3">
    <source>
        <dbReference type="Proteomes" id="UP000092666"/>
    </source>
</evidence>
<organism evidence="2 3">
    <name type="scientific">Kwoniella heveanensis BCC8398</name>
    <dbReference type="NCBI Taxonomy" id="1296120"/>
    <lineage>
        <taxon>Eukaryota</taxon>
        <taxon>Fungi</taxon>
        <taxon>Dikarya</taxon>
        <taxon>Basidiomycota</taxon>
        <taxon>Agaricomycotina</taxon>
        <taxon>Tremellomycetes</taxon>
        <taxon>Tremellales</taxon>
        <taxon>Cryptococcaceae</taxon>
        <taxon>Kwoniella</taxon>
    </lineage>
</organism>
<sequence>MASRGESESRPPLLTVNGVLPLLPDIIQHIFDLLKSDTSPSLLAKLVRCSSALCDELSPKLYKQLVLDQANAEMLAYGLNIPSAESCSASIKDSSSASLPSHDEELLRLRTDLRPLMELTPKERKLKLLGCTEEIDLRDAEGLLGLNRILARCQTLNWCRDCSKFHHVLHSLSTIIFRSPTVAALARADYTPRPPSSGDDRDHHSSASDSSTHVYSYSDLYDMLQSAASPKHVIMESHVWALTPAELNVPPRQDRMLDSGLEDVMGAFALEWEELDTMEVRELLGFEELPDTASQQCGVPDRALDRYTVHYASKDKLSTALPELSARLPSGTTGEAQLATERIKRIKTMFEYHEDHEDLRIDDFYYDYDDGEENTDRAKTPNGEHDGYKTIFEILNDPATEGVHPDEWVRMVTGDEAFVAKMEGKVRFDIGGRDYHSSNGTR</sequence>
<reference evidence="3" key="2">
    <citation type="submission" date="2013-12" db="EMBL/GenBank/DDBJ databases">
        <title>Evolution of pathogenesis and genome organization in the Tremellales.</title>
        <authorList>
            <person name="Cuomo C."/>
            <person name="Litvintseva A."/>
            <person name="Heitman J."/>
            <person name="Chen Y."/>
            <person name="Sun S."/>
            <person name="Springer D."/>
            <person name="Dromer F."/>
            <person name="Young S."/>
            <person name="Zeng Q."/>
            <person name="Chapman S."/>
            <person name="Gujja S."/>
            <person name="Saif S."/>
            <person name="Birren B."/>
        </authorList>
    </citation>
    <scope>NUCLEOTIDE SEQUENCE [LARGE SCALE GENOMIC DNA]</scope>
    <source>
        <strain evidence="3">BCC8398</strain>
    </source>
</reference>
<keyword evidence="3" id="KW-1185">Reference proteome</keyword>
<dbReference type="EMBL" id="KI669503">
    <property type="protein sequence ID" value="OCF33776.1"/>
    <property type="molecule type" value="Genomic_DNA"/>
</dbReference>
<accession>A0A1B9GRX3</accession>
<evidence type="ECO:0000313" key="2">
    <source>
        <dbReference type="EMBL" id="OCF33776.1"/>
    </source>
</evidence>
<dbReference type="AlphaFoldDB" id="A0A1B9GRX3"/>
<proteinExistence type="predicted"/>
<evidence type="ECO:0000256" key="1">
    <source>
        <dbReference type="SAM" id="MobiDB-lite"/>
    </source>
</evidence>
<reference evidence="2 3" key="1">
    <citation type="submission" date="2013-07" db="EMBL/GenBank/DDBJ databases">
        <title>The Genome Sequence of Cryptococcus heveanensis BCC8398.</title>
        <authorList>
            <consortium name="The Broad Institute Genome Sequencing Platform"/>
            <person name="Cuomo C."/>
            <person name="Litvintseva A."/>
            <person name="Chen Y."/>
            <person name="Heitman J."/>
            <person name="Sun S."/>
            <person name="Springer D."/>
            <person name="Dromer F."/>
            <person name="Young S.K."/>
            <person name="Zeng Q."/>
            <person name="Gargeya S."/>
            <person name="Fitzgerald M."/>
            <person name="Abouelleil A."/>
            <person name="Alvarado L."/>
            <person name="Berlin A.M."/>
            <person name="Chapman S.B."/>
            <person name="Dewar J."/>
            <person name="Goldberg J."/>
            <person name="Griggs A."/>
            <person name="Gujja S."/>
            <person name="Hansen M."/>
            <person name="Howarth C."/>
            <person name="Imamovic A."/>
            <person name="Larimer J."/>
            <person name="McCowan C."/>
            <person name="Murphy C."/>
            <person name="Pearson M."/>
            <person name="Priest M."/>
            <person name="Roberts A."/>
            <person name="Saif S."/>
            <person name="Shea T."/>
            <person name="Sykes S."/>
            <person name="Wortman J."/>
            <person name="Nusbaum C."/>
            <person name="Birren B."/>
        </authorList>
    </citation>
    <scope>NUCLEOTIDE SEQUENCE [LARGE SCALE GENOMIC DNA]</scope>
    <source>
        <strain evidence="2 3">BCC8398</strain>
    </source>
</reference>
<dbReference type="Proteomes" id="UP000092666">
    <property type="component" value="Unassembled WGS sequence"/>
</dbReference>
<gene>
    <name evidence="2" type="ORF">I316_04488</name>
</gene>
<feature type="region of interest" description="Disordered" evidence="1">
    <location>
        <begin position="189"/>
        <end position="210"/>
    </location>
</feature>